<comment type="caution">
    <text evidence="1">The sequence shown here is derived from an EMBL/GenBank/DDBJ whole genome shotgun (WGS) entry which is preliminary data.</text>
</comment>
<keyword evidence="2" id="KW-1185">Reference proteome</keyword>
<dbReference type="Pfam" id="PF05056">
    <property type="entry name" value="DUF674"/>
    <property type="match status" value="1"/>
</dbReference>
<organism evidence="1 2">
    <name type="scientific">Prunus yedoensis var. nudiflora</name>
    <dbReference type="NCBI Taxonomy" id="2094558"/>
    <lineage>
        <taxon>Eukaryota</taxon>
        <taxon>Viridiplantae</taxon>
        <taxon>Streptophyta</taxon>
        <taxon>Embryophyta</taxon>
        <taxon>Tracheophyta</taxon>
        <taxon>Spermatophyta</taxon>
        <taxon>Magnoliopsida</taxon>
        <taxon>eudicotyledons</taxon>
        <taxon>Gunneridae</taxon>
        <taxon>Pentapetalae</taxon>
        <taxon>rosids</taxon>
        <taxon>fabids</taxon>
        <taxon>Rosales</taxon>
        <taxon>Rosaceae</taxon>
        <taxon>Amygdaloideae</taxon>
        <taxon>Amygdaleae</taxon>
        <taxon>Prunus</taxon>
    </lineage>
</organism>
<dbReference type="EMBL" id="PJQY01001185">
    <property type="protein sequence ID" value="PQQ04810.1"/>
    <property type="molecule type" value="Genomic_DNA"/>
</dbReference>
<evidence type="ECO:0000313" key="1">
    <source>
        <dbReference type="EMBL" id="PQQ04810.1"/>
    </source>
</evidence>
<reference evidence="1 2" key="1">
    <citation type="submission" date="2018-02" db="EMBL/GenBank/DDBJ databases">
        <title>Draft genome of wild Prunus yedoensis var. nudiflora.</title>
        <authorList>
            <person name="Baek S."/>
            <person name="Kim J.-H."/>
            <person name="Choi K."/>
            <person name="Kim G.-B."/>
            <person name="Cho A."/>
            <person name="Jang H."/>
            <person name="Shin C.-H."/>
            <person name="Yu H.-J."/>
            <person name="Mun J.-H."/>
        </authorList>
    </citation>
    <scope>NUCLEOTIDE SEQUENCE [LARGE SCALE GENOMIC DNA]</scope>
    <source>
        <strain evidence="2">cv. Jeju island</strain>
        <tissue evidence="1">Leaf</tissue>
    </source>
</reference>
<protein>
    <submittedName>
        <fullName evidence="1">Uncharacterized protein</fullName>
    </submittedName>
</protein>
<proteinExistence type="predicted"/>
<dbReference type="Proteomes" id="UP000250321">
    <property type="component" value="Unassembled WGS sequence"/>
</dbReference>
<dbReference type="InterPro" id="IPR007750">
    <property type="entry name" value="DUF674"/>
</dbReference>
<accession>A0A314YFR3</accession>
<sequence length="77" mass="8592">MTYVARPTVEAGSKGAGFVREAVTYMITDDLEVKPMFAISSIALLKKTSMLGMFVHLKRLWFLSIRIRNGNSRAPSN</sequence>
<dbReference type="AlphaFoldDB" id="A0A314YFR3"/>
<dbReference type="OrthoDB" id="2014278at2759"/>
<name>A0A314YFR3_PRUYE</name>
<evidence type="ECO:0000313" key="2">
    <source>
        <dbReference type="Proteomes" id="UP000250321"/>
    </source>
</evidence>
<gene>
    <name evidence="1" type="ORF">Pyn_35154</name>
</gene>